<feature type="chain" id="PRO_5012944993" evidence="1">
    <location>
        <begin position="25"/>
        <end position="165"/>
    </location>
</feature>
<proteinExistence type="predicted"/>
<dbReference type="InterPro" id="IPR050263">
    <property type="entry name" value="Bact_Fimbrial_Adh_Pro"/>
</dbReference>
<dbReference type="PANTHER" id="PTHR33420:SF33">
    <property type="entry name" value="MINOR FIMBRIAL SUBUNIT"/>
    <property type="match status" value="1"/>
</dbReference>
<dbReference type="InterPro" id="IPR036937">
    <property type="entry name" value="Adhesion_dom_fimbrial_sf"/>
</dbReference>
<dbReference type="PANTHER" id="PTHR33420">
    <property type="entry name" value="FIMBRIAL SUBUNIT ELFA-RELATED"/>
    <property type="match status" value="1"/>
</dbReference>
<dbReference type="InterPro" id="IPR000259">
    <property type="entry name" value="Adhesion_dom_fimbrial"/>
</dbReference>
<accession>A0A286BTQ3</accession>
<dbReference type="Gene3D" id="2.60.40.1090">
    <property type="entry name" value="Fimbrial-type adhesion domain"/>
    <property type="match status" value="1"/>
</dbReference>
<evidence type="ECO:0000256" key="1">
    <source>
        <dbReference type="SAM" id="SignalP"/>
    </source>
</evidence>
<dbReference type="InterPro" id="IPR008966">
    <property type="entry name" value="Adhesion_dom_sf"/>
</dbReference>
<name>A0A286BTQ3_9GAMM</name>
<dbReference type="Proteomes" id="UP000219271">
    <property type="component" value="Unassembled WGS sequence"/>
</dbReference>
<reference evidence="4" key="1">
    <citation type="submission" date="2017-09" db="EMBL/GenBank/DDBJ databases">
        <authorList>
            <person name="Varghese N."/>
            <person name="Submissions S."/>
        </authorList>
    </citation>
    <scope>NUCLEOTIDE SEQUENCE [LARGE SCALE GENOMIC DNA]</scope>
    <source>
        <strain evidence="4">JKS000234</strain>
    </source>
</reference>
<dbReference type="SUPFAM" id="SSF49401">
    <property type="entry name" value="Bacterial adhesins"/>
    <property type="match status" value="1"/>
</dbReference>
<dbReference type="GO" id="GO:0009289">
    <property type="term" value="C:pilus"/>
    <property type="evidence" value="ECO:0007669"/>
    <property type="project" value="InterPro"/>
</dbReference>
<sequence>MSSVVKGWMALLAVALLGSKAATGADSLPSLPINVSGTIIAMPCKINNDQTKVVEFGEVVIQSIDGVHYERDVPTEITCENKFTGDLTLTIKGTASGFDDNAAASNKSELALRFTRNGTVVPLNKPNNINWRMPIELKAAPVRDPKSMPTTGEFKVNITLVLGIQ</sequence>
<dbReference type="EMBL" id="OCMY01000001">
    <property type="protein sequence ID" value="SOD37529.1"/>
    <property type="molecule type" value="Genomic_DNA"/>
</dbReference>
<organism evidence="3 4">
    <name type="scientific">Candidatus Pantoea floridensis</name>
    <dbReference type="NCBI Taxonomy" id="1938870"/>
    <lineage>
        <taxon>Bacteria</taxon>
        <taxon>Pseudomonadati</taxon>
        <taxon>Pseudomonadota</taxon>
        <taxon>Gammaproteobacteria</taxon>
        <taxon>Enterobacterales</taxon>
        <taxon>Erwiniaceae</taxon>
        <taxon>Pantoea</taxon>
    </lineage>
</organism>
<dbReference type="OrthoDB" id="7007417at2"/>
<gene>
    <name evidence="3" type="ORF">SAMN06273570_1889</name>
</gene>
<keyword evidence="4" id="KW-1185">Reference proteome</keyword>
<dbReference type="RefSeq" id="WP_141400233.1">
    <property type="nucleotide sequence ID" value="NZ_OCMY01000001.1"/>
</dbReference>
<dbReference type="Pfam" id="PF00419">
    <property type="entry name" value="Fimbrial"/>
    <property type="match status" value="1"/>
</dbReference>
<feature type="signal peptide" evidence="1">
    <location>
        <begin position="1"/>
        <end position="24"/>
    </location>
</feature>
<dbReference type="AlphaFoldDB" id="A0A286BTQ3"/>
<evidence type="ECO:0000313" key="4">
    <source>
        <dbReference type="Proteomes" id="UP000219271"/>
    </source>
</evidence>
<protein>
    <submittedName>
        <fullName evidence="3">Pilin (Type 1 fimbria component protein)</fullName>
    </submittedName>
</protein>
<feature type="domain" description="Fimbrial-type adhesion" evidence="2">
    <location>
        <begin position="33"/>
        <end position="164"/>
    </location>
</feature>
<dbReference type="GO" id="GO:0043709">
    <property type="term" value="P:cell adhesion involved in single-species biofilm formation"/>
    <property type="evidence" value="ECO:0007669"/>
    <property type="project" value="TreeGrafter"/>
</dbReference>
<evidence type="ECO:0000259" key="2">
    <source>
        <dbReference type="Pfam" id="PF00419"/>
    </source>
</evidence>
<keyword evidence="1" id="KW-0732">Signal</keyword>
<evidence type="ECO:0000313" key="3">
    <source>
        <dbReference type="EMBL" id="SOD37529.1"/>
    </source>
</evidence>